<feature type="domain" description="Acyl-ACP thioesterase N-terminal hotdog" evidence="1">
    <location>
        <begin position="20"/>
        <end position="141"/>
    </location>
</feature>
<sequence>MTIHDENPVRRRLAEQPDTGYVYRTSWRVATGDIGSDLNLRLDGVARYIQEVGAENLVDAGEAEDHPHWLVQRTVIDVIEPIEFPNEVSFSRWCSALSTRWCTMRVDLVGSDGGRIETEGFWIAINAKTLTPQRATDSLIERFSTTTDEYRLKWRPWLQDPDTTDQSIPFALRRTDIDLFEHVTNTAYWHAVHEVMAHVPDICTPPYRAVVEYRKPIKYGEEVSVRWVRHGEGDAAEVHIALSVGDEVRAAAALRALSLR</sequence>
<feature type="domain" description="Acyl-ACP thioesterase-like C-terminal" evidence="2">
    <location>
        <begin position="163"/>
        <end position="249"/>
    </location>
</feature>
<accession>A0A839QC49</accession>
<evidence type="ECO:0000259" key="2">
    <source>
        <dbReference type="Pfam" id="PF20791"/>
    </source>
</evidence>
<evidence type="ECO:0000313" key="3">
    <source>
        <dbReference type="EMBL" id="MBB2991766.1"/>
    </source>
</evidence>
<dbReference type="Pfam" id="PF01643">
    <property type="entry name" value="Acyl-ACP_TE"/>
    <property type="match status" value="1"/>
</dbReference>
<comment type="caution">
    <text evidence="3">The sequence shown here is derived from an EMBL/GenBank/DDBJ whole genome shotgun (WGS) entry which is preliminary data.</text>
</comment>
<dbReference type="SUPFAM" id="SSF54637">
    <property type="entry name" value="Thioesterase/thiol ester dehydrase-isomerase"/>
    <property type="match status" value="2"/>
</dbReference>
<keyword evidence="4" id="KW-1185">Reference proteome</keyword>
<dbReference type="Gene3D" id="3.10.129.10">
    <property type="entry name" value="Hotdog Thioesterase"/>
    <property type="match status" value="1"/>
</dbReference>
<gene>
    <name evidence="3" type="ORF">FHR72_003256</name>
</gene>
<name>A0A839QC49_MYCIR</name>
<dbReference type="Proteomes" id="UP000550501">
    <property type="component" value="Unassembled WGS sequence"/>
</dbReference>
<organism evidence="3 4">
    <name type="scientific">Mycolicibacterium iranicum</name>
    <name type="common">Mycobacterium iranicum</name>
    <dbReference type="NCBI Taxonomy" id="912594"/>
    <lineage>
        <taxon>Bacteria</taxon>
        <taxon>Bacillati</taxon>
        <taxon>Actinomycetota</taxon>
        <taxon>Actinomycetes</taxon>
        <taxon>Mycobacteriales</taxon>
        <taxon>Mycobacteriaceae</taxon>
        <taxon>Mycolicibacterium</taxon>
    </lineage>
</organism>
<proteinExistence type="predicted"/>
<dbReference type="InterPro" id="IPR002864">
    <property type="entry name" value="Acyl-ACP_thioesterase_NHD"/>
</dbReference>
<dbReference type="InterPro" id="IPR029069">
    <property type="entry name" value="HotDog_dom_sf"/>
</dbReference>
<dbReference type="AlphaFoldDB" id="A0A839QC49"/>
<evidence type="ECO:0000259" key="1">
    <source>
        <dbReference type="Pfam" id="PF01643"/>
    </source>
</evidence>
<protein>
    <submittedName>
        <fullName evidence="3">Acyl-ACP thioesterase</fullName>
    </submittedName>
</protein>
<dbReference type="GO" id="GO:0006633">
    <property type="term" value="P:fatty acid biosynthetic process"/>
    <property type="evidence" value="ECO:0007669"/>
    <property type="project" value="InterPro"/>
</dbReference>
<reference evidence="3 4" key="1">
    <citation type="submission" date="2020-08" db="EMBL/GenBank/DDBJ databases">
        <title>The Agave Microbiome: Exploring the role of microbial communities in plant adaptations to desert environments.</title>
        <authorList>
            <person name="Partida-Martinez L.P."/>
        </authorList>
    </citation>
    <scope>NUCLEOTIDE SEQUENCE [LARGE SCALE GENOMIC DNA]</scope>
    <source>
        <strain evidence="3 4">AT2.18</strain>
    </source>
</reference>
<dbReference type="EMBL" id="JACHVU010000007">
    <property type="protein sequence ID" value="MBB2991766.1"/>
    <property type="molecule type" value="Genomic_DNA"/>
</dbReference>
<dbReference type="GO" id="GO:0016790">
    <property type="term" value="F:thiolester hydrolase activity"/>
    <property type="evidence" value="ECO:0007669"/>
    <property type="project" value="InterPro"/>
</dbReference>
<dbReference type="Pfam" id="PF20791">
    <property type="entry name" value="Acyl-ACP_TE_C"/>
    <property type="match status" value="1"/>
</dbReference>
<dbReference type="InterPro" id="IPR049427">
    <property type="entry name" value="Acyl-ACP_TE_C"/>
</dbReference>
<evidence type="ECO:0000313" key="4">
    <source>
        <dbReference type="Proteomes" id="UP000550501"/>
    </source>
</evidence>